<evidence type="ECO:0000313" key="2">
    <source>
        <dbReference type="EMBL" id="CAK0788736.1"/>
    </source>
</evidence>
<dbReference type="EMBL" id="CAUYUJ010000114">
    <property type="protein sequence ID" value="CAK0788736.1"/>
    <property type="molecule type" value="Genomic_DNA"/>
</dbReference>
<organism evidence="2 3">
    <name type="scientific">Prorocentrum cordatum</name>
    <dbReference type="NCBI Taxonomy" id="2364126"/>
    <lineage>
        <taxon>Eukaryota</taxon>
        <taxon>Sar</taxon>
        <taxon>Alveolata</taxon>
        <taxon>Dinophyceae</taxon>
        <taxon>Prorocentrales</taxon>
        <taxon>Prorocentraceae</taxon>
        <taxon>Prorocentrum</taxon>
    </lineage>
</organism>
<dbReference type="Proteomes" id="UP001189429">
    <property type="component" value="Unassembled WGS sequence"/>
</dbReference>
<proteinExistence type="predicted"/>
<accession>A0ABN9PBX9</accession>
<reference evidence="2" key="1">
    <citation type="submission" date="2023-10" db="EMBL/GenBank/DDBJ databases">
        <authorList>
            <person name="Chen Y."/>
            <person name="Shah S."/>
            <person name="Dougan E. K."/>
            <person name="Thang M."/>
            <person name="Chan C."/>
        </authorList>
    </citation>
    <scope>NUCLEOTIDE SEQUENCE [LARGE SCALE GENOMIC DNA]</scope>
</reference>
<gene>
    <name evidence="2" type="ORF">PCOR1329_LOCUS522</name>
</gene>
<evidence type="ECO:0000313" key="3">
    <source>
        <dbReference type="Proteomes" id="UP001189429"/>
    </source>
</evidence>
<keyword evidence="3" id="KW-1185">Reference proteome</keyword>
<comment type="caution">
    <text evidence="2">The sequence shown here is derived from an EMBL/GenBank/DDBJ whole genome shotgun (WGS) entry which is preliminary data.</text>
</comment>
<feature type="compositionally biased region" description="Basic and acidic residues" evidence="1">
    <location>
        <begin position="94"/>
        <end position="103"/>
    </location>
</feature>
<feature type="region of interest" description="Disordered" evidence="1">
    <location>
        <begin position="71"/>
        <end position="103"/>
    </location>
</feature>
<name>A0ABN9PBX9_9DINO</name>
<evidence type="ECO:0000256" key="1">
    <source>
        <dbReference type="SAM" id="MobiDB-lite"/>
    </source>
</evidence>
<sequence>MQPTSGAPPAEELDTPRNRTERVCCGCARVGNVKEGELHEHWPCSPMRGLWSRECKQNEHRLRRNICQRPETSREREGYNAHSGDCGGSIATEDVIHEEEKED</sequence>
<protein>
    <submittedName>
        <fullName evidence="2">Uncharacterized protein</fullName>
    </submittedName>
</protein>